<dbReference type="GO" id="GO:0009236">
    <property type="term" value="P:cobalamin biosynthetic process"/>
    <property type="evidence" value="ECO:0007669"/>
    <property type="project" value="UniProtKB-UniPathway"/>
</dbReference>
<proteinExistence type="predicted"/>
<gene>
    <name evidence="7" type="ORF">E4T88_17905</name>
</gene>
<comment type="caution">
    <text evidence="7">The sequence shown here is derived from an EMBL/GenBank/DDBJ whole genome shotgun (WGS) entry which is preliminary data.</text>
</comment>
<dbReference type="Pfam" id="PF00590">
    <property type="entry name" value="TP_methylase"/>
    <property type="match status" value="1"/>
</dbReference>
<organism evidence="7 8">
    <name type="scientific">Dysgonomonas mossii</name>
    <dbReference type="NCBI Taxonomy" id="163665"/>
    <lineage>
        <taxon>Bacteria</taxon>
        <taxon>Pseudomonadati</taxon>
        <taxon>Bacteroidota</taxon>
        <taxon>Bacteroidia</taxon>
        <taxon>Bacteroidales</taxon>
        <taxon>Dysgonomonadaceae</taxon>
        <taxon>Dysgonomonas</taxon>
    </lineage>
</organism>
<dbReference type="PANTHER" id="PTHR43182:SF1">
    <property type="entry name" value="COBALT-PRECORRIN-7 C(5)-METHYLTRANSFERASE"/>
    <property type="match status" value="1"/>
</dbReference>
<dbReference type="InterPro" id="IPR050714">
    <property type="entry name" value="Cobalamin_biosynth_MTase"/>
</dbReference>
<keyword evidence="5" id="KW-0949">S-adenosyl-L-methionine</keyword>
<keyword evidence="3 7" id="KW-0489">Methyltransferase</keyword>
<dbReference type="UniPathway" id="UPA00148"/>
<dbReference type="InterPro" id="IPR000878">
    <property type="entry name" value="4pyrrol_Mease"/>
</dbReference>
<evidence type="ECO:0000256" key="3">
    <source>
        <dbReference type="ARBA" id="ARBA00022603"/>
    </source>
</evidence>
<dbReference type="Proteomes" id="UP000298285">
    <property type="component" value="Unassembled WGS sequence"/>
</dbReference>
<evidence type="ECO:0000256" key="5">
    <source>
        <dbReference type="ARBA" id="ARBA00022691"/>
    </source>
</evidence>
<sequence length="126" mass="13908">DDVMEKACAIIGAQRQIESVPEKFHHKGVIAPKKLGDLETLIRSYDVNQDELVLLASGDPFIYGLGKWLSQKFAGCVQVMPGISSMQYMASKIALPMNDAFLTSSHAKTPNFDLIMSLDKVFMVTD</sequence>
<evidence type="ECO:0000313" key="7">
    <source>
        <dbReference type="EMBL" id="TFU84693.1"/>
    </source>
</evidence>
<dbReference type="InterPro" id="IPR012818">
    <property type="entry name" value="CbiE"/>
</dbReference>
<evidence type="ECO:0000256" key="1">
    <source>
        <dbReference type="ARBA" id="ARBA00004953"/>
    </source>
</evidence>
<name>A0A4Y9IIQ0_9BACT</name>
<evidence type="ECO:0000256" key="2">
    <source>
        <dbReference type="ARBA" id="ARBA00022573"/>
    </source>
</evidence>
<reference evidence="7 8" key="1">
    <citation type="submission" date="2019-03" db="EMBL/GenBank/DDBJ databases">
        <title>Diversity of the mouse oral microbiome.</title>
        <authorList>
            <person name="Joseph S."/>
            <person name="Aduse-Opoku J."/>
            <person name="Curtis M."/>
            <person name="Wade W."/>
            <person name="Hashim A."/>
        </authorList>
    </citation>
    <scope>NUCLEOTIDE SEQUENCE [LARGE SCALE GENOMIC DNA]</scope>
    <source>
        <strain evidence="7 8">P11</strain>
    </source>
</reference>
<keyword evidence="2" id="KW-0169">Cobalamin biosynthesis</keyword>
<evidence type="ECO:0000259" key="6">
    <source>
        <dbReference type="Pfam" id="PF00590"/>
    </source>
</evidence>
<dbReference type="SUPFAM" id="SSF53790">
    <property type="entry name" value="Tetrapyrrole methylase"/>
    <property type="match status" value="1"/>
</dbReference>
<dbReference type="GO" id="GO:0032259">
    <property type="term" value="P:methylation"/>
    <property type="evidence" value="ECO:0007669"/>
    <property type="project" value="UniProtKB-KW"/>
</dbReference>
<protein>
    <submittedName>
        <fullName evidence="7">Cobalt-precorrin-7 (C(5))-methyltransferase</fullName>
    </submittedName>
</protein>
<evidence type="ECO:0000256" key="4">
    <source>
        <dbReference type="ARBA" id="ARBA00022679"/>
    </source>
</evidence>
<dbReference type="PANTHER" id="PTHR43182">
    <property type="entry name" value="COBALT-PRECORRIN-6B C(15)-METHYLTRANSFERASE (DECARBOXYLATING)"/>
    <property type="match status" value="1"/>
</dbReference>
<dbReference type="AlphaFoldDB" id="A0A4Y9IIQ0"/>
<dbReference type="InterPro" id="IPR035996">
    <property type="entry name" value="4pyrrol_Methylase_sf"/>
</dbReference>
<feature type="domain" description="Tetrapyrrole methylase" evidence="6">
    <location>
        <begin position="33"/>
        <end position="109"/>
    </location>
</feature>
<dbReference type="GO" id="GO:0008276">
    <property type="term" value="F:protein methyltransferase activity"/>
    <property type="evidence" value="ECO:0007669"/>
    <property type="project" value="InterPro"/>
</dbReference>
<dbReference type="InterPro" id="IPR014777">
    <property type="entry name" value="4pyrrole_Mease_sub1"/>
</dbReference>
<keyword evidence="4 7" id="KW-0808">Transferase</keyword>
<dbReference type="Gene3D" id="3.40.1010.10">
    <property type="entry name" value="Cobalt-precorrin-4 Transmethylase, Domain 1"/>
    <property type="match status" value="1"/>
</dbReference>
<comment type="pathway">
    <text evidence="1">Cofactor biosynthesis; adenosylcobalamin biosynthesis.</text>
</comment>
<evidence type="ECO:0000313" key="8">
    <source>
        <dbReference type="Proteomes" id="UP000298285"/>
    </source>
</evidence>
<feature type="non-terminal residue" evidence="7">
    <location>
        <position position="1"/>
    </location>
</feature>
<dbReference type="EMBL" id="SPPK01000163">
    <property type="protein sequence ID" value="TFU84693.1"/>
    <property type="molecule type" value="Genomic_DNA"/>
</dbReference>
<feature type="non-terminal residue" evidence="7">
    <location>
        <position position="126"/>
    </location>
</feature>
<dbReference type="CDD" id="cd11644">
    <property type="entry name" value="Precorrin-6Y-MT"/>
    <property type="match status" value="1"/>
</dbReference>
<accession>A0A4Y9IIQ0</accession>